<proteinExistence type="predicted"/>
<evidence type="ECO:0000313" key="3">
    <source>
        <dbReference type="EMBL" id="VFK30173.1"/>
    </source>
</evidence>
<dbReference type="EMBL" id="CAADFM010000103">
    <property type="protein sequence ID" value="VFK14314.1"/>
    <property type="molecule type" value="Genomic_DNA"/>
</dbReference>
<dbReference type="AlphaFoldDB" id="A0A450WZ60"/>
<reference evidence="2" key="1">
    <citation type="submission" date="2019-02" db="EMBL/GenBank/DDBJ databases">
        <authorList>
            <person name="Gruber-Vodicka R. H."/>
            <person name="Seah K. B. B."/>
        </authorList>
    </citation>
    <scope>NUCLEOTIDE SEQUENCE</scope>
    <source>
        <strain evidence="1">BECK_S312</strain>
        <strain evidence="2">BECK_S313</strain>
        <strain evidence="3">BECK_S426</strain>
    </source>
</reference>
<evidence type="ECO:0000313" key="1">
    <source>
        <dbReference type="EMBL" id="VFK14314.1"/>
    </source>
</evidence>
<name>A0A450WZ60_9GAMM</name>
<accession>A0A450WZ60</accession>
<evidence type="ECO:0000313" key="2">
    <source>
        <dbReference type="EMBL" id="VFK22334.1"/>
    </source>
</evidence>
<gene>
    <name evidence="1" type="ORF">BECKLPF1236A_GA0070988_1010314</name>
    <name evidence="2" type="ORF">BECKLPF1236B_GA0070989_13043</name>
    <name evidence="3" type="ORF">BECKLPF1236C_GA0070990_1010414</name>
</gene>
<protein>
    <submittedName>
        <fullName evidence="2">Uncharacterized protein</fullName>
    </submittedName>
</protein>
<dbReference type="EMBL" id="CAADFK010000304">
    <property type="protein sequence ID" value="VFK22334.1"/>
    <property type="molecule type" value="Genomic_DNA"/>
</dbReference>
<organism evidence="2">
    <name type="scientific">Candidatus Kentrum sp. LPFa</name>
    <dbReference type="NCBI Taxonomy" id="2126335"/>
    <lineage>
        <taxon>Bacteria</taxon>
        <taxon>Pseudomonadati</taxon>
        <taxon>Pseudomonadota</taxon>
        <taxon>Gammaproteobacteria</taxon>
        <taxon>Candidatus Kentrum</taxon>
    </lineage>
</organism>
<dbReference type="EMBL" id="CAADFP010000104">
    <property type="protein sequence ID" value="VFK30173.1"/>
    <property type="molecule type" value="Genomic_DNA"/>
</dbReference>
<sequence>MNKVTKEEEKRFVYEEEDWVEGDKAILDTDVIDSTMERIQEIRKELPDTSRTAKAIDEGAPWMEVSQLAEEEDFHQISNLLFEAEQQGLDD</sequence>